<dbReference type="InterPro" id="IPR010376">
    <property type="entry name" value="GBBH-like_N"/>
</dbReference>
<dbReference type="InterPro" id="IPR038492">
    <property type="entry name" value="GBBH-like_N_sf"/>
</dbReference>
<accession>A0A9W6NFW0</accession>
<keyword evidence="2" id="KW-0408">Iron</keyword>
<evidence type="ECO:0000313" key="4">
    <source>
        <dbReference type="EMBL" id="GLK90129.1"/>
    </source>
</evidence>
<reference evidence="4" key="1">
    <citation type="journal article" date="2014" name="Int. J. Syst. Evol. Microbiol.">
        <title>Complete genome sequence of Corynebacterium casei LMG S-19264T (=DSM 44701T), isolated from a smear-ripened cheese.</title>
        <authorList>
            <consortium name="US DOE Joint Genome Institute (JGI-PGF)"/>
            <person name="Walter F."/>
            <person name="Albersmeier A."/>
            <person name="Kalinowski J."/>
            <person name="Ruckert C."/>
        </authorList>
    </citation>
    <scope>NUCLEOTIDE SEQUENCE</scope>
    <source>
        <strain evidence="4">VKM B-2935</strain>
    </source>
</reference>
<organism evidence="4 5">
    <name type="scientific">Pseudomonas turukhanskensis</name>
    <dbReference type="NCBI Taxonomy" id="1806536"/>
    <lineage>
        <taxon>Bacteria</taxon>
        <taxon>Pseudomonadati</taxon>
        <taxon>Pseudomonadota</taxon>
        <taxon>Gammaproteobacteria</taxon>
        <taxon>Pseudomonadales</taxon>
        <taxon>Pseudomonadaceae</taxon>
        <taxon>Pseudomonas</taxon>
    </lineage>
</organism>
<sequence length="91" mass="10307">MDAPVALRNRKEQRQLQVQWSDATVELSHARLRAACPCSQCRAARLGGRITVVDEQVRLTAINPQGYGVQLVFSDGHERGIFPWAYLRELM</sequence>
<dbReference type="GO" id="GO:0046872">
    <property type="term" value="F:metal ion binding"/>
    <property type="evidence" value="ECO:0007669"/>
    <property type="project" value="UniProtKB-KW"/>
</dbReference>
<evidence type="ECO:0000256" key="1">
    <source>
        <dbReference type="ARBA" id="ARBA00022723"/>
    </source>
</evidence>
<dbReference type="Gene3D" id="3.30.2020.30">
    <property type="match status" value="1"/>
</dbReference>
<dbReference type="EMBL" id="BSFN01000009">
    <property type="protein sequence ID" value="GLK90129.1"/>
    <property type="molecule type" value="Genomic_DNA"/>
</dbReference>
<evidence type="ECO:0000259" key="3">
    <source>
        <dbReference type="Pfam" id="PF06155"/>
    </source>
</evidence>
<dbReference type="PANTHER" id="PTHR35303">
    <property type="entry name" value="OS02G0197800 PROTEIN"/>
    <property type="match status" value="1"/>
</dbReference>
<feature type="domain" description="Gamma-butyrobetaine hydroxylase-like N-terminal" evidence="3">
    <location>
        <begin position="8"/>
        <end position="88"/>
    </location>
</feature>
<keyword evidence="1" id="KW-0479">Metal-binding</keyword>
<keyword evidence="5" id="KW-1185">Reference proteome</keyword>
<dbReference type="AlphaFoldDB" id="A0A9W6NFW0"/>
<comment type="caution">
    <text evidence="4">The sequence shown here is derived from an EMBL/GenBank/DDBJ whole genome shotgun (WGS) entry which is preliminary data.</text>
</comment>
<dbReference type="Pfam" id="PF06155">
    <property type="entry name" value="GBBH-like_N"/>
    <property type="match status" value="1"/>
</dbReference>
<evidence type="ECO:0000256" key="2">
    <source>
        <dbReference type="ARBA" id="ARBA00023004"/>
    </source>
</evidence>
<dbReference type="PANTHER" id="PTHR35303:SF8">
    <property type="entry name" value="GAMMA-BUTYROBETAINE HYDROXYLASE-LIKE N-TERMINAL DOMAIN-CONTAINING PROTEIN"/>
    <property type="match status" value="1"/>
</dbReference>
<protein>
    <recommendedName>
        <fullName evidence="3">Gamma-butyrobetaine hydroxylase-like N-terminal domain-containing protein</fullName>
    </recommendedName>
</protein>
<name>A0A9W6NFW0_9PSED</name>
<reference evidence="4" key="2">
    <citation type="submission" date="2023-01" db="EMBL/GenBank/DDBJ databases">
        <authorList>
            <person name="Sun Q."/>
            <person name="Evtushenko L."/>
        </authorList>
    </citation>
    <scope>NUCLEOTIDE SEQUENCE</scope>
    <source>
        <strain evidence="4">VKM B-2935</strain>
    </source>
</reference>
<proteinExistence type="predicted"/>
<evidence type="ECO:0000313" key="5">
    <source>
        <dbReference type="Proteomes" id="UP001143328"/>
    </source>
</evidence>
<dbReference type="RefSeq" id="WP_271196311.1">
    <property type="nucleotide sequence ID" value="NZ_BSFN01000009.1"/>
</dbReference>
<dbReference type="Proteomes" id="UP001143328">
    <property type="component" value="Unassembled WGS sequence"/>
</dbReference>
<gene>
    <name evidence="4" type="ORF">GCM10017655_31910</name>
</gene>